<proteinExistence type="predicted"/>
<keyword evidence="9" id="KW-1185">Reference proteome</keyword>
<dbReference type="InterPro" id="IPR022755">
    <property type="entry name" value="Znf_C2H2_jaz"/>
</dbReference>
<reference evidence="8 9" key="1">
    <citation type="submission" date="2018-06" db="EMBL/GenBank/DDBJ databases">
        <title>Comparative genomics reveals the genomic features of Rhizophagus irregularis, R. cerebriforme, R. diaphanum and Gigaspora rosea, and their symbiotic lifestyle signature.</title>
        <authorList>
            <person name="Morin E."/>
            <person name="San Clemente H."/>
            <person name="Chen E.C.H."/>
            <person name="De La Providencia I."/>
            <person name="Hainaut M."/>
            <person name="Kuo A."/>
            <person name="Kohler A."/>
            <person name="Murat C."/>
            <person name="Tang N."/>
            <person name="Roy S."/>
            <person name="Loubradou J."/>
            <person name="Henrissat B."/>
            <person name="Grigoriev I.V."/>
            <person name="Corradi N."/>
            <person name="Roux C."/>
            <person name="Martin F.M."/>
        </authorList>
    </citation>
    <scope>NUCLEOTIDE SEQUENCE [LARGE SCALE GENOMIC DNA]</scope>
    <source>
        <strain evidence="8 9">DAOM 227022</strain>
    </source>
</reference>
<feature type="compositionally biased region" description="Basic and acidic residues" evidence="5">
    <location>
        <begin position="196"/>
        <end position="223"/>
    </location>
</feature>
<dbReference type="OrthoDB" id="4822at2759"/>
<dbReference type="Pfam" id="PF12171">
    <property type="entry name" value="zf-C2H2_jaz"/>
    <property type="match status" value="1"/>
</dbReference>
<evidence type="ECO:0000259" key="6">
    <source>
        <dbReference type="PROSITE" id="PS50157"/>
    </source>
</evidence>
<name>A0A397TDU7_9GLOM</name>
<feature type="domain" description="G-patch" evidence="7">
    <location>
        <begin position="66"/>
        <end position="112"/>
    </location>
</feature>
<feature type="region of interest" description="Disordered" evidence="5">
    <location>
        <begin position="127"/>
        <end position="151"/>
    </location>
</feature>
<dbReference type="InterPro" id="IPR013087">
    <property type="entry name" value="Znf_C2H2_type"/>
</dbReference>
<dbReference type="PANTHER" id="PTHR47251:SF1">
    <property type="entry name" value="FINGER DOMAIN PROTEIN, PUTATIVE (AFU_ORTHOLOGUE AFUA_3G04180)-RELATED"/>
    <property type="match status" value="1"/>
</dbReference>
<keyword evidence="2 4" id="KW-0863">Zinc-finger</keyword>
<organism evidence="8 9">
    <name type="scientific">Glomus cerebriforme</name>
    <dbReference type="NCBI Taxonomy" id="658196"/>
    <lineage>
        <taxon>Eukaryota</taxon>
        <taxon>Fungi</taxon>
        <taxon>Fungi incertae sedis</taxon>
        <taxon>Mucoromycota</taxon>
        <taxon>Glomeromycotina</taxon>
        <taxon>Glomeromycetes</taxon>
        <taxon>Glomerales</taxon>
        <taxon>Glomeraceae</taxon>
        <taxon>Glomus</taxon>
    </lineage>
</organism>
<dbReference type="GO" id="GO:0008270">
    <property type="term" value="F:zinc ion binding"/>
    <property type="evidence" value="ECO:0007669"/>
    <property type="project" value="UniProtKB-KW"/>
</dbReference>
<feature type="compositionally biased region" description="Low complexity" evidence="5">
    <location>
        <begin position="277"/>
        <end position="299"/>
    </location>
</feature>
<evidence type="ECO:0000256" key="3">
    <source>
        <dbReference type="ARBA" id="ARBA00022833"/>
    </source>
</evidence>
<comment type="caution">
    <text evidence="8">The sequence shown here is derived from an EMBL/GenBank/DDBJ whole genome shotgun (WGS) entry which is preliminary data.</text>
</comment>
<sequence>MYDPGNPTVPKRPYSKKKNESRTESNEDYYLLEDDDAFSLPRGHVPQSYLDLSSTDMASMDEHLPESNIGYKLLMKMGWKVGQGLGSSQQGRKEPIRIDIKSDSLGVGKLEEENYYHATSTAKRKALDSEKIAEETEEERVQRQNKVQKRESIKKELETINAAFYCVLCDKQYTKISEYETHLSSYDHNHRKRFKEMKESNRPTAKLDKKREKERKREEKELARMQQAALQKAGSKQSIAKDVISNSSSSKLSINNITTTSSTISNKSSEGGGGGWTTVDISSSSVQSSSTSSDSTQQSGWKFVRATTTSNTSGWNSSSSSSSAFKPSGWSSHDNIVSDTINSSNSSNSTSKSKLIFGIGKSSTDNSEIQKSAFKFGFKKK</sequence>
<evidence type="ECO:0000256" key="1">
    <source>
        <dbReference type="ARBA" id="ARBA00022723"/>
    </source>
</evidence>
<gene>
    <name evidence="8" type="ORF">C1645_735836</name>
</gene>
<dbReference type="InterPro" id="IPR000467">
    <property type="entry name" value="G_patch_dom"/>
</dbReference>
<keyword evidence="3" id="KW-0862">Zinc</keyword>
<accession>A0A397TDU7</accession>
<dbReference type="Proteomes" id="UP000265703">
    <property type="component" value="Unassembled WGS sequence"/>
</dbReference>
<feature type="domain" description="C2H2-type" evidence="6">
    <location>
        <begin position="164"/>
        <end position="193"/>
    </location>
</feature>
<dbReference type="SMART" id="SM00443">
    <property type="entry name" value="G_patch"/>
    <property type="match status" value="1"/>
</dbReference>
<dbReference type="PROSITE" id="PS50174">
    <property type="entry name" value="G_PATCH"/>
    <property type="match status" value="1"/>
</dbReference>
<evidence type="ECO:0000313" key="8">
    <source>
        <dbReference type="EMBL" id="RIA93064.1"/>
    </source>
</evidence>
<dbReference type="PANTHER" id="PTHR47251">
    <property type="entry name" value="FINGER DOMAIN PROTEIN, PUTATIVE (AFU_ORTHOLOGUE AFUA_3G04180)-RELATED"/>
    <property type="match status" value="1"/>
</dbReference>
<dbReference type="EMBL" id="QKYT01000112">
    <property type="protein sequence ID" value="RIA93064.1"/>
    <property type="molecule type" value="Genomic_DNA"/>
</dbReference>
<evidence type="ECO:0000256" key="2">
    <source>
        <dbReference type="ARBA" id="ARBA00022771"/>
    </source>
</evidence>
<dbReference type="SUPFAM" id="SSF57667">
    <property type="entry name" value="beta-beta-alpha zinc fingers"/>
    <property type="match status" value="1"/>
</dbReference>
<dbReference type="STRING" id="658196.A0A397TDU7"/>
<feature type="region of interest" description="Disordered" evidence="5">
    <location>
        <begin position="1"/>
        <end position="29"/>
    </location>
</feature>
<dbReference type="GO" id="GO:0003676">
    <property type="term" value="F:nucleic acid binding"/>
    <property type="evidence" value="ECO:0007669"/>
    <property type="project" value="InterPro"/>
</dbReference>
<protein>
    <submittedName>
        <fullName evidence="8">G-patch domain-containing protein</fullName>
    </submittedName>
</protein>
<evidence type="ECO:0000256" key="4">
    <source>
        <dbReference type="PROSITE-ProRule" id="PRU00042"/>
    </source>
</evidence>
<dbReference type="AlphaFoldDB" id="A0A397TDU7"/>
<dbReference type="InterPro" id="IPR036236">
    <property type="entry name" value="Znf_C2H2_sf"/>
</dbReference>
<evidence type="ECO:0000313" key="9">
    <source>
        <dbReference type="Proteomes" id="UP000265703"/>
    </source>
</evidence>
<dbReference type="PROSITE" id="PS00028">
    <property type="entry name" value="ZINC_FINGER_C2H2_1"/>
    <property type="match status" value="1"/>
</dbReference>
<dbReference type="PROSITE" id="PS50157">
    <property type="entry name" value="ZINC_FINGER_C2H2_2"/>
    <property type="match status" value="1"/>
</dbReference>
<evidence type="ECO:0000259" key="7">
    <source>
        <dbReference type="PROSITE" id="PS50174"/>
    </source>
</evidence>
<feature type="region of interest" description="Disordered" evidence="5">
    <location>
        <begin position="261"/>
        <end position="330"/>
    </location>
</feature>
<feature type="region of interest" description="Disordered" evidence="5">
    <location>
        <begin position="192"/>
        <end position="241"/>
    </location>
</feature>
<evidence type="ECO:0000256" key="5">
    <source>
        <dbReference type="SAM" id="MobiDB-lite"/>
    </source>
</evidence>
<feature type="compositionally biased region" description="Low complexity" evidence="5">
    <location>
        <begin position="306"/>
        <end position="330"/>
    </location>
</feature>
<keyword evidence="1" id="KW-0479">Metal-binding</keyword>
<dbReference type="Pfam" id="PF01585">
    <property type="entry name" value="G-patch"/>
    <property type="match status" value="1"/>
</dbReference>